<keyword evidence="10" id="KW-1185">Reference proteome</keyword>
<organism evidence="9 10">
    <name type="scientific">Lunatimonas lonarensis</name>
    <dbReference type="NCBI Taxonomy" id="1232681"/>
    <lineage>
        <taxon>Bacteria</taxon>
        <taxon>Pseudomonadati</taxon>
        <taxon>Bacteroidota</taxon>
        <taxon>Cytophagia</taxon>
        <taxon>Cytophagales</taxon>
        <taxon>Cyclobacteriaceae</taxon>
    </lineage>
</organism>
<dbReference type="InterPro" id="IPR003661">
    <property type="entry name" value="HisK_dim/P_dom"/>
</dbReference>
<dbReference type="InterPro" id="IPR005467">
    <property type="entry name" value="His_kinase_dom"/>
</dbReference>
<keyword evidence="7" id="KW-0812">Transmembrane</keyword>
<reference evidence="9 10" key="1">
    <citation type="submission" date="2013-02" db="EMBL/GenBank/DDBJ databases">
        <title>A novel strain isolated from Lonar lake, Maharashtra, India.</title>
        <authorList>
            <person name="Singh A."/>
        </authorList>
    </citation>
    <scope>NUCLEOTIDE SEQUENCE [LARGE SCALE GENOMIC DNA]</scope>
    <source>
        <strain evidence="9 10">AK24</strain>
    </source>
</reference>
<dbReference type="SUPFAM" id="SSF55874">
    <property type="entry name" value="ATPase domain of HSP90 chaperone/DNA topoisomerase II/histidine kinase"/>
    <property type="match status" value="1"/>
</dbReference>
<comment type="caution">
    <text evidence="9">The sequence shown here is derived from an EMBL/GenBank/DDBJ whole genome shotgun (WGS) entry which is preliminary data.</text>
</comment>
<dbReference type="InterPro" id="IPR003594">
    <property type="entry name" value="HATPase_dom"/>
</dbReference>
<dbReference type="SMART" id="SM00387">
    <property type="entry name" value="HATPase_c"/>
    <property type="match status" value="1"/>
</dbReference>
<dbReference type="STRING" id="1232681.ADIS_1062"/>
<dbReference type="InterPro" id="IPR004358">
    <property type="entry name" value="Sig_transdc_His_kin-like_C"/>
</dbReference>
<evidence type="ECO:0000256" key="5">
    <source>
        <dbReference type="ARBA" id="ARBA00022777"/>
    </source>
</evidence>
<protein>
    <recommendedName>
        <fullName evidence="2">histidine kinase</fullName>
        <ecNumber evidence="2">2.7.13.3</ecNumber>
    </recommendedName>
</protein>
<dbReference type="SMART" id="SM00388">
    <property type="entry name" value="HisKA"/>
    <property type="match status" value="1"/>
</dbReference>
<dbReference type="AlphaFoldDB" id="R7ZWD6"/>
<evidence type="ECO:0000313" key="10">
    <source>
        <dbReference type="Proteomes" id="UP000013909"/>
    </source>
</evidence>
<dbReference type="EC" id="2.7.13.3" evidence="2"/>
<evidence type="ECO:0000256" key="6">
    <source>
        <dbReference type="ARBA" id="ARBA00023012"/>
    </source>
</evidence>
<feature type="transmembrane region" description="Helical" evidence="7">
    <location>
        <begin position="27"/>
        <end position="47"/>
    </location>
</feature>
<feature type="transmembrane region" description="Helical" evidence="7">
    <location>
        <begin position="128"/>
        <end position="147"/>
    </location>
</feature>
<evidence type="ECO:0000256" key="2">
    <source>
        <dbReference type="ARBA" id="ARBA00012438"/>
    </source>
</evidence>
<dbReference type="InterPro" id="IPR036097">
    <property type="entry name" value="HisK_dim/P_sf"/>
</dbReference>
<comment type="catalytic activity">
    <reaction evidence="1">
        <text>ATP + protein L-histidine = ADP + protein N-phospho-L-histidine.</text>
        <dbReference type="EC" id="2.7.13.3"/>
    </reaction>
</comment>
<dbReference type="InterPro" id="IPR050736">
    <property type="entry name" value="Sensor_HK_Regulatory"/>
</dbReference>
<dbReference type="PANTHER" id="PTHR43711:SF1">
    <property type="entry name" value="HISTIDINE KINASE 1"/>
    <property type="match status" value="1"/>
</dbReference>
<dbReference type="InterPro" id="IPR036890">
    <property type="entry name" value="HATPase_C_sf"/>
</dbReference>
<dbReference type="EMBL" id="AQHR01000035">
    <property type="protein sequence ID" value="EON78451.1"/>
    <property type="molecule type" value="Genomic_DNA"/>
</dbReference>
<sequence length="447" mass="50702">MADWNRFREKIGSWFFWHKTSVMEKQLFNSMLFIIAVYLIAMGLLNIFLGQQLLTIISFATLLPLGGIFHLVRIKNQFTLSLYLFGGLSYPLIAINFFLNDGVLGPTAYIFLLINVVIISISPRKMIVGWATVNTLLFIALFYIGTYQPGWIYTTNISKDYLFLDHILTYTGSLLGITLLLATIKEYYYYQKAEAEAKRNELALLNRDLSEINKQKDKIIAIIVHDIKNPLNSILQTLELINQDGDLSPEDLNFIHSELLKNTKRTYDMMENILEWSSFELNQTRNRIKSTDLKGLFKDTLDIMTAIAKQKQVTLLVEFAKNPIVNGETDRILLIVRNLIQNAIKFTHSGGIIRFEVSGEDREVVISVEDNGIGISEEKIKDLFRLEIKPTYGTANEKGTGMGLHICHQNAVKLGGSIEVRSKEGMGSVFTLRFPSVLSVEKPAVSL</sequence>
<evidence type="ECO:0000256" key="4">
    <source>
        <dbReference type="ARBA" id="ARBA00022679"/>
    </source>
</evidence>
<keyword evidence="4" id="KW-0808">Transferase</keyword>
<keyword evidence="5" id="KW-0418">Kinase</keyword>
<dbReference type="Gene3D" id="3.30.565.10">
    <property type="entry name" value="Histidine kinase-like ATPase, C-terminal domain"/>
    <property type="match status" value="1"/>
</dbReference>
<feature type="transmembrane region" description="Helical" evidence="7">
    <location>
        <begin position="167"/>
        <end position="184"/>
    </location>
</feature>
<feature type="transmembrane region" description="Helical" evidence="7">
    <location>
        <begin position="79"/>
        <end position="98"/>
    </location>
</feature>
<evidence type="ECO:0000259" key="8">
    <source>
        <dbReference type="PROSITE" id="PS50109"/>
    </source>
</evidence>
<feature type="domain" description="Histidine kinase" evidence="8">
    <location>
        <begin position="222"/>
        <end position="438"/>
    </location>
</feature>
<keyword evidence="6" id="KW-0902">Two-component regulatory system</keyword>
<dbReference type="CDD" id="cd00075">
    <property type="entry name" value="HATPase"/>
    <property type="match status" value="1"/>
</dbReference>
<evidence type="ECO:0000256" key="1">
    <source>
        <dbReference type="ARBA" id="ARBA00000085"/>
    </source>
</evidence>
<name>R7ZWD6_9BACT</name>
<feature type="transmembrane region" description="Helical" evidence="7">
    <location>
        <begin position="53"/>
        <end position="72"/>
    </location>
</feature>
<dbReference type="GO" id="GO:0000155">
    <property type="term" value="F:phosphorelay sensor kinase activity"/>
    <property type="evidence" value="ECO:0007669"/>
    <property type="project" value="InterPro"/>
</dbReference>
<evidence type="ECO:0000313" key="9">
    <source>
        <dbReference type="EMBL" id="EON78451.1"/>
    </source>
</evidence>
<feature type="transmembrane region" description="Helical" evidence="7">
    <location>
        <begin position="104"/>
        <end position="121"/>
    </location>
</feature>
<dbReference type="SUPFAM" id="SSF47384">
    <property type="entry name" value="Homodimeric domain of signal transducing histidine kinase"/>
    <property type="match status" value="1"/>
</dbReference>
<evidence type="ECO:0000256" key="3">
    <source>
        <dbReference type="ARBA" id="ARBA00022553"/>
    </source>
</evidence>
<dbReference type="PANTHER" id="PTHR43711">
    <property type="entry name" value="TWO-COMPONENT HISTIDINE KINASE"/>
    <property type="match status" value="1"/>
</dbReference>
<gene>
    <name evidence="9" type="ORF">ADIS_1062</name>
</gene>
<keyword evidence="7" id="KW-1133">Transmembrane helix</keyword>
<accession>R7ZWD6</accession>
<dbReference type="Pfam" id="PF00512">
    <property type="entry name" value="HisKA"/>
    <property type="match status" value="1"/>
</dbReference>
<dbReference type="Gene3D" id="1.10.287.130">
    <property type="match status" value="1"/>
</dbReference>
<dbReference type="PRINTS" id="PR00344">
    <property type="entry name" value="BCTRLSENSOR"/>
</dbReference>
<evidence type="ECO:0000256" key="7">
    <source>
        <dbReference type="SAM" id="Phobius"/>
    </source>
</evidence>
<keyword evidence="7" id="KW-0472">Membrane</keyword>
<dbReference type="Pfam" id="PF02518">
    <property type="entry name" value="HATPase_c"/>
    <property type="match status" value="1"/>
</dbReference>
<keyword evidence="3" id="KW-0597">Phosphoprotein</keyword>
<dbReference type="PROSITE" id="PS50109">
    <property type="entry name" value="HIS_KIN"/>
    <property type="match status" value="1"/>
</dbReference>
<dbReference type="Proteomes" id="UP000013909">
    <property type="component" value="Unassembled WGS sequence"/>
</dbReference>
<dbReference type="CDD" id="cd00082">
    <property type="entry name" value="HisKA"/>
    <property type="match status" value="1"/>
</dbReference>
<proteinExistence type="predicted"/>